<feature type="domain" description="Thioredoxin" evidence="4">
    <location>
        <begin position="36"/>
        <end position="206"/>
    </location>
</feature>
<dbReference type="InterPro" id="IPR036249">
    <property type="entry name" value="Thioredoxin-like_sf"/>
</dbReference>
<evidence type="ECO:0000256" key="2">
    <source>
        <dbReference type="ARBA" id="ARBA00023008"/>
    </source>
</evidence>
<evidence type="ECO:0000313" key="6">
    <source>
        <dbReference type="Proteomes" id="UP001596250"/>
    </source>
</evidence>
<dbReference type="Proteomes" id="UP001596250">
    <property type="component" value="Unassembled WGS sequence"/>
</dbReference>
<evidence type="ECO:0000259" key="4">
    <source>
        <dbReference type="PROSITE" id="PS51352"/>
    </source>
</evidence>
<dbReference type="PROSITE" id="PS51352">
    <property type="entry name" value="THIOREDOXIN_2"/>
    <property type="match status" value="1"/>
</dbReference>
<comment type="similarity">
    <text evidence="1">Belongs to the SCO1/2 family.</text>
</comment>
<dbReference type="Pfam" id="PF02630">
    <property type="entry name" value="SCO1-SenC"/>
    <property type="match status" value="1"/>
</dbReference>
<dbReference type="InterPro" id="IPR013766">
    <property type="entry name" value="Thioredoxin_domain"/>
</dbReference>
<comment type="caution">
    <text evidence="5">The sequence shown here is derived from an EMBL/GenBank/DDBJ whole genome shotgun (WGS) entry which is preliminary data.</text>
</comment>
<keyword evidence="3" id="KW-0812">Transmembrane</keyword>
<feature type="transmembrane region" description="Helical" evidence="3">
    <location>
        <begin position="6"/>
        <end position="27"/>
    </location>
</feature>
<evidence type="ECO:0000256" key="1">
    <source>
        <dbReference type="ARBA" id="ARBA00010996"/>
    </source>
</evidence>
<evidence type="ECO:0000256" key="3">
    <source>
        <dbReference type="SAM" id="Phobius"/>
    </source>
</evidence>
<sequence length="206" mass="23221">MKKSYVLTYAAIAVLVVAAAAVIYWAYFADRGGSDYDVIMDAAPFELTDTEGNTVSLDNTNGKARLVYFFFSTCPDVCPPTTQVLSKVQEELKKEEAFGDETAILQITFDPENDTVERLKEFSSYFDADYSGWHFLRSDDQQYLLDLAKGYGVGVQKTEQGDYAHTNVYVLVDKEGKIRNYYLVGDRMDEIEPADIAEDMIELAKE</sequence>
<dbReference type="InterPro" id="IPR003782">
    <property type="entry name" value="SCO1/SenC"/>
</dbReference>
<dbReference type="PANTHER" id="PTHR12151:SF25">
    <property type="entry name" value="LINALOOL DEHYDRATASE_ISOMERASE DOMAIN-CONTAINING PROTEIN"/>
    <property type="match status" value="1"/>
</dbReference>
<keyword evidence="3" id="KW-0472">Membrane</keyword>
<name>A0ABW1IQT1_9BACL</name>
<dbReference type="CDD" id="cd02968">
    <property type="entry name" value="SCO"/>
    <property type="match status" value="1"/>
</dbReference>
<dbReference type="SUPFAM" id="SSF52833">
    <property type="entry name" value="Thioredoxin-like"/>
    <property type="match status" value="1"/>
</dbReference>
<proteinExistence type="inferred from homology"/>
<dbReference type="EMBL" id="JBHSQV010000163">
    <property type="protein sequence ID" value="MFC5987454.1"/>
    <property type="molecule type" value="Genomic_DNA"/>
</dbReference>
<gene>
    <name evidence="5" type="ORF">ACFPXP_13675</name>
</gene>
<reference evidence="6" key="1">
    <citation type="journal article" date="2019" name="Int. J. Syst. Evol. Microbiol.">
        <title>The Global Catalogue of Microorganisms (GCM) 10K type strain sequencing project: providing services to taxonomists for standard genome sequencing and annotation.</title>
        <authorList>
            <consortium name="The Broad Institute Genomics Platform"/>
            <consortium name="The Broad Institute Genome Sequencing Center for Infectious Disease"/>
            <person name="Wu L."/>
            <person name="Ma J."/>
        </authorList>
    </citation>
    <scope>NUCLEOTIDE SEQUENCE [LARGE SCALE GENOMIC DNA]</scope>
    <source>
        <strain evidence="6">CCM 8749</strain>
    </source>
</reference>
<protein>
    <submittedName>
        <fullName evidence="5">SCO family protein</fullName>
    </submittedName>
</protein>
<keyword evidence="2" id="KW-0186">Copper</keyword>
<organism evidence="5 6">
    <name type="scientific">Marinicrinis lubricantis</name>
    <dbReference type="NCBI Taxonomy" id="2086470"/>
    <lineage>
        <taxon>Bacteria</taxon>
        <taxon>Bacillati</taxon>
        <taxon>Bacillota</taxon>
        <taxon>Bacilli</taxon>
        <taxon>Bacillales</taxon>
        <taxon>Paenibacillaceae</taxon>
    </lineage>
</organism>
<dbReference type="PANTHER" id="PTHR12151">
    <property type="entry name" value="ELECTRON TRANSPORT PROTIN SCO1/SENC FAMILY MEMBER"/>
    <property type="match status" value="1"/>
</dbReference>
<evidence type="ECO:0000313" key="5">
    <source>
        <dbReference type="EMBL" id="MFC5987454.1"/>
    </source>
</evidence>
<keyword evidence="3" id="KW-1133">Transmembrane helix</keyword>
<dbReference type="Gene3D" id="3.40.30.10">
    <property type="entry name" value="Glutaredoxin"/>
    <property type="match status" value="1"/>
</dbReference>
<accession>A0ABW1IQT1</accession>
<keyword evidence="6" id="KW-1185">Reference proteome</keyword>
<dbReference type="RefSeq" id="WP_379894836.1">
    <property type="nucleotide sequence ID" value="NZ_CBCSCT010000040.1"/>
</dbReference>